<name>A0A2C5XYC7_9HYPO</name>
<gene>
    <name evidence="2" type="ORF">CDD81_2351</name>
</gene>
<proteinExistence type="predicted"/>
<keyword evidence="3" id="KW-1185">Reference proteome</keyword>
<evidence type="ECO:0000256" key="1">
    <source>
        <dbReference type="SAM" id="MobiDB-lite"/>
    </source>
</evidence>
<reference evidence="2 3" key="1">
    <citation type="submission" date="2017-06" db="EMBL/GenBank/DDBJ databases">
        <title>Ant-infecting Ophiocordyceps genomes reveal a high diversity of potential behavioral manipulation genes and a possible major role for enterotoxins.</title>
        <authorList>
            <person name="De Bekker C."/>
            <person name="Evans H.C."/>
            <person name="Brachmann A."/>
            <person name="Hughes D.P."/>
        </authorList>
    </citation>
    <scope>NUCLEOTIDE SEQUENCE [LARGE SCALE GENOMIC DNA]</scope>
    <source>
        <strain evidence="2 3">Map64</strain>
    </source>
</reference>
<dbReference type="Proteomes" id="UP000226192">
    <property type="component" value="Unassembled WGS sequence"/>
</dbReference>
<accession>A0A2C5XYC7</accession>
<feature type="region of interest" description="Disordered" evidence="1">
    <location>
        <begin position="1"/>
        <end position="34"/>
    </location>
</feature>
<comment type="caution">
    <text evidence="2">The sequence shown here is derived from an EMBL/GenBank/DDBJ whole genome shotgun (WGS) entry which is preliminary data.</text>
</comment>
<protein>
    <submittedName>
        <fullName evidence="2">Uncharacterized protein</fullName>
    </submittedName>
</protein>
<feature type="compositionally biased region" description="Basic residues" evidence="1">
    <location>
        <begin position="17"/>
        <end position="27"/>
    </location>
</feature>
<sequence length="252" mass="28255">MCHDKNPPPKSATQSSLHHRLGMHRTSNRPPTHEQTSFVHDLINILLAVSNALSAMSFDFTRDDIWDLVVTNSTICSPPSLPALRRQDVAIQAGSFNRDLPPSKCAVRKLGKLAKKKKGSHQKNIHRLSQERKQGSAAFVCPRLNAAKGEVEWFWSDCKGKGTQADALSHHDQVVTKRARQHNRNLAIYWAKCRIMRYLEPASSDWRCATCTLDPSLLQEAPCLWPRVLKSSQTDDALKALAPRHIAAQCAR</sequence>
<dbReference type="EMBL" id="NJET01000171">
    <property type="protein sequence ID" value="PHH59952.1"/>
    <property type="molecule type" value="Genomic_DNA"/>
</dbReference>
<dbReference type="OrthoDB" id="4918914at2759"/>
<evidence type="ECO:0000313" key="3">
    <source>
        <dbReference type="Proteomes" id="UP000226192"/>
    </source>
</evidence>
<organism evidence="2 3">
    <name type="scientific">Ophiocordyceps australis</name>
    <dbReference type="NCBI Taxonomy" id="1399860"/>
    <lineage>
        <taxon>Eukaryota</taxon>
        <taxon>Fungi</taxon>
        <taxon>Dikarya</taxon>
        <taxon>Ascomycota</taxon>
        <taxon>Pezizomycotina</taxon>
        <taxon>Sordariomycetes</taxon>
        <taxon>Hypocreomycetidae</taxon>
        <taxon>Hypocreales</taxon>
        <taxon>Ophiocordycipitaceae</taxon>
        <taxon>Ophiocordyceps</taxon>
    </lineage>
</organism>
<dbReference type="AlphaFoldDB" id="A0A2C5XYC7"/>
<dbReference type="STRING" id="1399860.A0A2C5XYC7"/>
<evidence type="ECO:0000313" key="2">
    <source>
        <dbReference type="EMBL" id="PHH59952.1"/>
    </source>
</evidence>